<evidence type="ECO:0008006" key="3">
    <source>
        <dbReference type="Google" id="ProtNLM"/>
    </source>
</evidence>
<dbReference type="InterPro" id="IPR035069">
    <property type="entry name" value="TTHA1013/TTHA0281-like"/>
</dbReference>
<reference evidence="2" key="1">
    <citation type="submission" date="2018-04" db="EMBL/GenBank/DDBJ databases">
        <authorList>
            <person name="Cornet L."/>
        </authorList>
    </citation>
    <scope>NUCLEOTIDE SEQUENCE [LARGE SCALE GENOMIC DNA]</scope>
</reference>
<dbReference type="EMBL" id="QBMC01000048">
    <property type="protein sequence ID" value="PZO18979.1"/>
    <property type="molecule type" value="Genomic_DNA"/>
</dbReference>
<sequence length="82" mass="8796">MTEAISTPTAIVLEHKGYQANVERMRDGSLQGLVVGMERDLLAFDGADIAELATNFQAVVEDYLADCAEDGITPELPKALVS</sequence>
<gene>
    <name evidence="1" type="ORF">DCF25_09045</name>
</gene>
<organism evidence="1 2">
    <name type="scientific">Leptolyngbya foveolarum</name>
    <dbReference type="NCBI Taxonomy" id="47253"/>
    <lineage>
        <taxon>Bacteria</taxon>
        <taxon>Bacillati</taxon>
        <taxon>Cyanobacteriota</taxon>
        <taxon>Cyanophyceae</taxon>
        <taxon>Leptolyngbyales</taxon>
        <taxon>Leptolyngbyaceae</taxon>
        <taxon>Leptolyngbya group</taxon>
        <taxon>Leptolyngbya</taxon>
    </lineage>
</organism>
<comment type="caution">
    <text evidence="1">The sequence shown here is derived from an EMBL/GenBank/DDBJ whole genome shotgun (WGS) entry which is preliminary data.</text>
</comment>
<dbReference type="Proteomes" id="UP000249354">
    <property type="component" value="Unassembled WGS sequence"/>
</dbReference>
<name>A0A2W4UPQ3_9CYAN</name>
<dbReference type="SUPFAM" id="SSF143100">
    <property type="entry name" value="TTHA1013/TTHA0281-like"/>
    <property type="match status" value="1"/>
</dbReference>
<accession>A0A2W4UPQ3</accession>
<protein>
    <recommendedName>
        <fullName evidence="3">Toxin-antitoxin system HicB family antitoxin</fullName>
    </recommendedName>
</protein>
<evidence type="ECO:0000313" key="1">
    <source>
        <dbReference type="EMBL" id="PZO18979.1"/>
    </source>
</evidence>
<evidence type="ECO:0000313" key="2">
    <source>
        <dbReference type="Proteomes" id="UP000249354"/>
    </source>
</evidence>
<dbReference type="AlphaFoldDB" id="A0A2W4UPQ3"/>
<reference evidence="1 2" key="2">
    <citation type="submission" date="2018-06" db="EMBL/GenBank/DDBJ databases">
        <title>Metagenomic assembly of (sub)arctic Cyanobacteria and their associated microbiome from non-axenic cultures.</title>
        <authorList>
            <person name="Baurain D."/>
        </authorList>
    </citation>
    <scope>NUCLEOTIDE SEQUENCE [LARGE SCALE GENOMIC DNA]</scope>
    <source>
        <strain evidence="1">ULC129bin1</strain>
    </source>
</reference>
<proteinExistence type="predicted"/>